<name>A0AAD1UK86_EUPCR</name>
<dbReference type="GO" id="GO:0046872">
    <property type="term" value="F:metal ion binding"/>
    <property type="evidence" value="ECO:0007669"/>
    <property type="project" value="UniProtKB-KW"/>
</dbReference>
<dbReference type="AlphaFoldDB" id="A0AAD1UK86"/>
<dbReference type="EMBL" id="CAMPGE010009465">
    <property type="protein sequence ID" value="CAI2368332.1"/>
    <property type="molecule type" value="Genomic_DNA"/>
</dbReference>
<keyword evidence="7" id="KW-0067">ATP-binding</keyword>
<feature type="region of interest" description="Disordered" evidence="12">
    <location>
        <begin position="61"/>
        <end position="90"/>
    </location>
</feature>
<dbReference type="Pfam" id="PF13086">
    <property type="entry name" value="AAA_11"/>
    <property type="match status" value="1"/>
</dbReference>
<keyword evidence="2" id="KW-0479">Metal-binding</keyword>
<dbReference type="Pfam" id="PF13087">
    <property type="entry name" value="AAA_12"/>
    <property type="match status" value="1"/>
</dbReference>
<evidence type="ECO:0000256" key="6">
    <source>
        <dbReference type="ARBA" id="ARBA00022806"/>
    </source>
</evidence>
<dbReference type="GO" id="GO:0051536">
    <property type="term" value="F:iron-sulfur cluster binding"/>
    <property type="evidence" value="ECO:0007669"/>
    <property type="project" value="UniProtKB-KW"/>
</dbReference>
<feature type="compositionally biased region" description="Basic and acidic residues" evidence="12">
    <location>
        <begin position="136"/>
        <end position="149"/>
    </location>
</feature>
<evidence type="ECO:0000256" key="11">
    <source>
        <dbReference type="ARBA" id="ARBA00023204"/>
    </source>
</evidence>
<dbReference type="PANTHER" id="PTHR43788">
    <property type="entry name" value="DNA2/NAM7 HELICASE FAMILY MEMBER"/>
    <property type="match status" value="1"/>
</dbReference>
<feature type="compositionally biased region" description="Polar residues" evidence="12">
    <location>
        <begin position="74"/>
        <end position="86"/>
    </location>
</feature>
<dbReference type="GO" id="GO:0016787">
    <property type="term" value="F:hydrolase activity"/>
    <property type="evidence" value="ECO:0007669"/>
    <property type="project" value="UniProtKB-KW"/>
</dbReference>
<dbReference type="InterPro" id="IPR050534">
    <property type="entry name" value="Coronavir_polyprotein_1ab"/>
</dbReference>
<keyword evidence="10" id="KW-0238">DNA-binding</keyword>
<evidence type="ECO:0000259" key="15">
    <source>
        <dbReference type="Pfam" id="PF13087"/>
    </source>
</evidence>
<feature type="region of interest" description="Disordered" evidence="12">
    <location>
        <begin position="136"/>
        <end position="156"/>
    </location>
</feature>
<evidence type="ECO:0000313" key="17">
    <source>
        <dbReference type="Proteomes" id="UP001295684"/>
    </source>
</evidence>
<evidence type="ECO:0000259" key="13">
    <source>
        <dbReference type="Pfam" id="PF08696"/>
    </source>
</evidence>
<evidence type="ECO:0000256" key="4">
    <source>
        <dbReference type="ARBA" id="ARBA00022763"/>
    </source>
</evidence>
<keyword evidence="4" id="KW-0227">DNA damage</keyword>
<protein>
    <recommendedName>
        <fullName evidence="18">DNA helicase</fullName>
    </recommendedName>
</protein>
<feature type="domain" description="DNA2/NAM7 helicase helicase" evidence="14">
    <location>
        <begin position="801"/>
        <end position="886"/>
    </location>
</feature>
<dbReference type="Gene3D" id="3.40.50.300">
    <property type="entry name" value="P-loop containing nucleotide triphosphate hydrolases"/>
    <property type="match status" value="1"/>
</dbReference>
<evidence type="ECO:0000256" key="12">
    <source>
        <dbReference type="SAM" id="MobiDB-lite"/>
    </source>
</evidence>
<gene>
    <name evidence="16" type="ORF">ECRASSUSDP1_LOCUS9623</name>
</gene>
<dbReference type="GO" id="GO:0043139">
    <property type="term" value="F:5'-3' DNA helicase activity"/>
    <property type="evidence" value="ECO:0007669"/>
    <property type="project" value="TreeGrafter"/>
</dbReference>
<accession>A0AAD1UK86</accession>
<evidence type="ECO:0008006" key="18">
    <source>
        <dbReference type="Google" id="ProtNLM"/>
    </source>
</evidence>
<reference evidence="16" key="1">
    <citation type="submission" date="2023-07" db="EMBL/GenBank/DDBJ databases">
        <authorList>
            <consortium name="AG Swart"/>
            <person name="Singh M."/>
            <person name="Singh A."/>
            <person name="Seah K."/>
            <person name="Emmerich C."/>
        </authorList>
    </citation>
    <scope>NUCLEOTIDE SEQUENCE</scope>
    <source>
        <strain evidence="16">DP1</strain>
    </source>
</reference>
<evidence type="ECO:0000256" key="9">
    <source>
        <dbReference type="ARBA" id="ARBA00023014"/>
    </source>
</evidence>
<evidence type="ECO:0000256" key="8">
    <source>
        <dbReference type="ARBA" id="ARBA00023004"/>
    </source>
</evidence>
<feature type="domain" description="DNA replication factor Dna2 N-terminal" evidence="13">
    <location>
        <begin position="241"/>
        <end position="438"/>
    </location>
</feature>
<evidence type="ECO:0000256" key="10">
    <source>
        <dbReference type="ARBA" id="ARBA00023125"/>
    </source>
</evidence>
<dbReference type="InterPro" id="IPR041677">
    <property type="entry name" value="DNA2/NAM7_AAA_11"/>
</dbReference>
<dbReference type="SUPFAM" id="SSF52540">
    <property type="entry name" value="P-loop containing nucleoside triphosphate hydrolases"/>
    <property type="match status" value="1"/>
</dbReference>
<dbReference type="InterPro" id="IPR027417">
    <property type="entry name" value="P-loop_NTPase"/>
</dbReference>
<proteinExistence type="inferred from homology"/>
<feature type="domain" description="DNA2/NAM7 helicase-like C-terminal" evidence="15">
    <location>
        <begin position="978"/>
        <end position="1069"/>
    </location>
</feature>
<evidence type="ECO:0000256" key="1">
    <source>
        <dbReference type="ARBA" id="ARBA00007913"/>
    </source>
</evidence>
<sequence length="1227" mass="141304">MKRTANLCESEAQKDKLKYKNLTPPNPANESEKITELTDEDLKIIEEKLNDTLAFEQMISQKKDRVQKVPDAENTPQPEESGMNTDVTDEDLLKIESKLLTLEKPKGGINAQDKGEIECLLQDLNEETTDETIEKSLKENDNSKSHQESTVDIDDINMDELEEYCLDSEEDAAPQKDAQDTLSAQDLAIEKELDKKRDELKNEIALVNEIFLIMEIEVKEEAETHVIIKPLNHLHLPLKFTLILRQSWRTSPFQVDDEIRVIGRMTSLNNFQLIYDDMEYTTDYEGKKGECIILEPKLLVSSTDISTTIPCARVPLMKNMFNNCEGPPKFPLIYGNMVHMVFQKMLELKEFSEVTVHKIIKESIQDQILNLYFIRKEYSEECIYKKISEAAVKIKQWINCMSKTETNMFKIAFKRQIAIEQEIHCDFYGVKGKIDSTILCINDKGQEQINALELKTGRYRSASHRGQVLLYNILLDDIFKGKNKDSLLLYLMLQKHPCEIITKVDIEVRNLLQNRNILVRHLKNRVNSEISLPNLIRTNTDCNKCFSKKQCALYAYSLEEKTCDGETPTFKAYRALEKTMPKSVQEYYKKWITAINQEQLKEEESTHTEKSKLYYENPILSKLLMNSLHPKDDGVVVHLIKRLPDYFTGGKALNKMNERDTVILKPDNSTLSFTKGVILRKRYYIQNSNKVWIERKTFTKGLTQDLKLIIQLSLADLQNFTREALGGISWNETSWKLQKEILTNPKYSNMRGNVFLLCSEKKYEEKRNFIIQNNISELLEIQEQEKSQQIVNKYPSVCKGLDQVQKEALSKSLECKYFHLVNGGPGTGKTTVLLKLLKVLKKEKKKVLLVSHSNSVLDDLLGKVQKEGISFKRIAFSSSQVHPDILGNTITPNSFEEYYDIMEVMEQNLFATNAIGVTNKLIALLKPFEYVIFDGANKICEPEALSSILVAQKFIMFGDYHVEGPETWGEDQLEVNFSMSLFQRLFNQYYSCATILNQQYQGNEQINEFLNKEFYFDSLRIEESLKTENLLYNKDFNYGLIQVDFLQYALYPQPAIAFIGIDNLLTQHPECQPDALNSGILSMILHSFITKDLCSPEKISVISSAPSDSISTLLTSLDITSYATLQDLPAPRNDLLILLISPCDEPQEAKILRKILPLFGKAIKKLIIIGQTGEFRKQEKLDRIMGGLNQKNYVVQIEKLEENWKEYFPVSGIFEEKYEVKEKKEGE</sequence>
<dbReference type="InterPro" id="IPR014808">
    <property type="entry name" value="DNA_replication_fac_Dna2_N"/>
</dbReference>
<dbReference type="GO" id="GO:0003677">
    <property type="term" value="F:DNA binding"/>
    <property type="evidence" value="ECO:0007669"/>
    <property type="project" value="UniProtKB-KW"/>
</dbReference>
<feature type="compositionally biased region" description="Basic and acidic residues" evidence="12">
    <location>
        <begin position="61"/>
        <end position="71"/>
    </location>
</feature>
<evidence type="ECO:0000259" key="14">
    <source>
        <dbReference type="Pfam" id="PF13086"/>
    </source>
</evidence>
<dbReference type="GO" id="GO:0005524">
    <property type="term" value="F:ATP binding"/>
    <property type="evidence" value="ECO:0007669"/>
    <property type="project" value="UniProtKB-KW"/>
</dbReference>
<comment type="similarity">
    <text evidence="1">Belongs to the DNA2/NAM7 helicase family.</text>
</comment>
<keyword evidence="3" id="KW-0547">Nucleotide-binding</keyword>
<keyword evidence="5" id="KW-0378">Hydrolase</keyword>
<comment type="caution">
    <text evidence="16">The sequence shown here is derived from an EMBL/GenBank/DDBJ whole genome shotgun (WGS) entry which is preliminary data.</text>
</comment>
<organism evidence="16 17">
    <name type="scientific">Euplotes crassus</name>
    <dbReference type="NCBI Taxonomy" id="5936"/>
    <lineage>
        <taxon>Eukaryota</taxon>
        <taxon>Sar</taxon>
        <taxon>Alveolata</taxon>
        <taxon>Ciliophora</taxon>
        <taxon>Intramacronucleata</taxon>
        <taxon>Spirotrichea</taxon>
        <taxon>Hypotrichia</taxon>
        <taxon>Euplotida</taxon>
        <taxon>Euplotidae</taxon>
        <taxon>Moneuplotes</taxon>
    </lineage>
</organism>
<keyword evidence="6" id="KW-0347">Helicase</keyword>
<keyword evidence="9" id="KW-0411">Iron-sulfur</keyword>
<dbReference type="Proteomes" id="UP001295684">
    <property type="component" value="Unassembled WGS sequence"/>
</dbReference>
<keyword evidence="11" id="KW-0234">DNA repair</keyword>
<dbReference type="Pfam" id="PF08696">
    <property type="entry name" value="Dna2"/>
    <property type="match status" value="1"/>
</dbReference>
<dbReference type="InterPro" id="IPR041679">
    <property type="entry name" value="DNA2/NAM7-like_C"/>
</dbReference>
<evidence type="ECO:0000256" key="3">
    <source>
        <dbReference type="ARBA" id="ARBA00022741"/>
    </source>
</evidence>
<dbReference type="GO" id="GO:0006281">
    <property type="term" value="P:DNA repair"/>
    <property type="evidence" value="ECO:0007669"/>
    <property type="project" value="UniProtKB-KW"/>
</dbReference>
<feature type="region of interest" description="Disordered" evidence="12">
    <location>
        <begin position="1"/>
        <end position="34"/>
    </location>
</feature>
<dbReference type="PANTHER" id="PTHR43788:SF8">
    <property type="entry name" value="DNA-BINDING PROTEIN SMUBP-2"/>
    <property type="match status" value="1"/>
</dbReference>
<evidence type="ECO:0000313" key="16">
    <source>
        <dbReference type="EMBL" id="CAI2368332.1"/>
    </source>
</evidence>
<evidence type="ECO:0000256" key="2">
    <source>
        <dbReference type="ARBA" id="ARBA00022723"/>
    </source>
</evidence>
<evidence type="ECO:0000256" key="5">
    <source>
        <dbReference type="ARBA" id="ARBA00022801"/>
    </source>
</evidence>
<keyword evidence="8" id="KW-0408">Iron</keyword>
<keyword evidence="17" id="KW-1185">Reference proteome</keyword>
<evidence type="ECO:0000256" key="7">
    <source>
        <dbReference type="ARBA" id="ARBA00022840"/>
    </source>
</evidence>